<dbReference type="Gene3D" id="3.40.630.30">
    <property type="match status" value="1"/>
</dbReference>
<keyword evidence="4" id="KW-0443">Lipid metabolism</keyword>
<evidence type="ECO:0000256" key="5">
    <source>
        <dbReference type="ARBA" id="ARBA00023315"/>
    </source>
</evidence>
<keyword evidence="2" id="KW-0444">Lipid biosynthesis</keyword>
<dbReference type="Proteomes" id="UP000001844">
    <property type="component" value="Chromosome"/>
</dbReference>
<dbReference type="eggNOG" id="COG3176">
    <property type="taxonomic scope" value="Bacteria"/>
</dbReference>
<name>D5BUX1_NITHN</name>
<evidence type="ECO:0000256" key="1">
    <source>
        <dbReference type="ARBA" id="ARBA00005189"/>
    </source>
</evidence>
<evidence type="ECO:0000256" key="2">
    <source>
        <dbReference type="ARBA" id="ARBA00022516"/>
    </source>
</evidence>
<evidence type="ECO:0000256" key="4">
    <source>
        <dbReference type="ARBA" id="ARBA00023098"/>
    </source>
</evidence>
<protein>
    <recommendedName>
        <fullName evidence="8">L-ornithine N(alpha)-acyltransferase</fullName>
        <ecNumber evidence="7">2.3.2.30</ecNumber>
    </recommendedName>
</protein>
<dbReference type="OrthoDB" id="9787072at2"/>
<keyword evidence="3" id="KW-0808">Transferase</keyword>
<dbReference type="RefSeq" id="WP_013031417.1">
    <property type="nucleotide sequence ID" value="NC_013960.1"/>
</dbReference>
<comment type="similarity">
    <text evidence="6">Belongs to the acetyltransferase family. OlsB subfamily.</text>
</comment>
<dbReference type="GO" id="GO:0043810">
    <property type="term" value="F:ornithine-acyl [acyl carrier protein] N-acyltransferase activity"/>
    <property type="evidence" value="ECO:0007669"/>
    <property type="project" value="UniProtKB-EC"/>
</dbReference>
<dbReference type="STRING" id="472759.Nhal_0325"/>
<accession>D5BUX1</accession>
<comment type="function">
    <text evidence="9">Catalyzes the first step in the biosynthesis of ornithine lipids, which are phosphorus-free membrane lipids. Catalyzes the 3-hydroxyacyl-acyl carrier protein-dependent acylation of ornithine to form lyso-ornithine lipid (LOL).</text>
</comment>
<proteinExistence type="inferred from homology"/>
<dbReference type="EC" id="2.3.2.30" evidence="7"/>
<dbReference type="GO" id="GO:0006629">
    <property type="term" value="P:lipid metabolic process"/>
    <property type="evidence" value="ECO:0007669"/>
    <property type="project" value="UniProtKB-KW"/>
</dbReference>
<sequence length="263" mass="29650">MELAHSPREVFTRTRTSRLSLSLAKNRCEVREAQRLRYRIFAKEMGARLDSPEFGLDRDYFDDFCQHLLVRDTGTGEVVGCYRILTDWQAVNAGGFYSETEFELEQILALPGRFMEVGRTCIHPDYRNGATIMLLWSGLARFMTMNGVDHLIGCASIPMSAGGAEALSVFDQLREKYLSPPHLRVVPRLPLPRTDTASRPGAVVPTLLKGYLRLGAEICGEPCLDRAFNVADVFVLLRSANINRRYLRHFTNPSPGRDRVGIL</sequence>
<evidence type="ECO:0000256" key="6">
    <source>
        <dbReference type="ARBA" id="ARBA00038095"/>
    </source>
</evidence>
<evidence type="ECO:0000313" key="11">
    <source>
        <dbReference type="EMBL" id="ADE13521.1"/>
    </source>
</evidence>
<evidence type="ECO:0000256" key="7">
    <source>
        <dbReference type="ARBA" id="ARBA00039058"/>
    </source>
</evidence>
<dbReference type="HOGENOM" id="CLU_058962_0_0_6"/>
<dbReference type="InterPro" id="IPR052351">
    <property type="entry name" value="Ornithine_N-alpha-AT"/>
</dbReference>
<evidence type="ECO:0000256" key="3">
    <source>
        <dbReference type="ARBA" id="ARBA00022679"/>
    </source>
</evidence>
<comment type="catalytic activity">
    <reaction evidence="10">
        <text>a (3R)-hydroxyacyl-[ACP] + L-ornithine = a lyso-ornithine lipid + holo-[ACP] + H(+)</text>
        <dbReference type="Rhea" id="RHEA:20633"/>
        <dbReference type="Rhea" id="RHEA-COMP:9685"/>
        <dbReference type="Rhea" id="RHEA-COMP:9945"/>
        <dbReference type="ChEBI" id="CHEBI:15378"/>
        <dbReference type="ChEBI" id="CHEBI:46911"/>
        <dbReference type="ChEBI" id="CHEBI:64479"/>
        <dbReference type="ChEBI" id="CHEBI:78827"/>
        <dbReference type="ChEBI" id="CHEBI:138482"/>
        <dbReference type="EC" id="2.3.2.30"/>
    </reaction>
    <physiologicalReaction direction="left-to-right" evidence="10">
        <dbReference type="Rhea" id="RHEA:20634"/>
    </physiologicalReaction>
</comment>
<dbReference type="Pfam" id="PF13444">
    <property type="entry name" value="Acetyltransf_5"/>
    <property type="match status" value="1"/>
</dbReference>
<dbReference type="KEGG" id="nhl:Nhal_0325"/>
<organism evidence="11 12">
    <name type="scientific">Nitrosococcus halophilus (strain Nc4)</name>
    <dbReference type="NCBI Taxonomy" id="472759"/>
    <lineage>
        <taxon>Bacteria</taxon>
        <taxon>Pseudomonadati</taxon>
        <taxon>Pseudomonadota</taxon>
        <taxon>Gammaproteobacteria</taxon>
        <taxon>Chromatiales</taxon>
        <taxon>Chromatiaceae</taxon>
        <taxon>Nitrosococcus</taxon>
    </lineage>
</organism>
<evidence type="ECO:0000313" key="12">
    <source>
        <dbReference type="Proteomes" id="UP000001844"/>
    </source>
</evidence>
<comment type="pathway">
    <text evidence="1">Lipid metabolism.</text>
</comment>
<evidence type="ECO:0000256" key="9">
    <source>
        <dbReference type="ARBA" id="ARBA00045724"/>
    </source>
</evidence>
<evidence type="ECO:0000256" key="8">
    <source>
        <dbReference type="ARBA" id="ARBA00039866"/>
    </source>
</evidence>
<dbReference type="AlphaFoldDB" id="D5BUX1"/>
<keyword evidence="12" id="KW-1185">Reference proteome</keyword>
<keyword evidence="5" id="KW-0012">Acyltransferase</keyword>
<dbReference type="SUPFAM" id="SSF55729">
    <property type="entry name" value="Acyl-CoA N-acyltransferases (Nat)"/>
    <property type="match status" value="1"/>
</dbReference>
<dbReference type="EMBL" id="CP001798">
    <property type="protein sequence ID" value="ADE13521.1"/>
    <property type="molecule type" value="Genomic_DNA"/>
</dbReference>
<gene>
    <name evidence="11" type="ordered locus">Nhal_0325</name>
</gene>
<dbReference type="PANTHER" id="PTHR37323">
    <property type="entry name" value="GCN5-RELATED N-ACETYLTRANSFERASE"/>
    <property type="match status" value="1"/>
</dbReference>
<dbReference type="PANTHER" id="PTHR37323:SF1">
    <property type="entry name" value="L-ORNITHINE N(ALPHA)-ACYLTRANSFERASE"/>
    <property type="match status" value="1"/>
</dbReference>
<reference evidence="12" key="1">
    <citation type="submission" date="2010-04" db="EMBL/GenBank/DDBJ databases">
        <title>Complete genome sequence of Nitrosococcus halophilus Nc4, a salt-adapted, aerobic obligate ammonia-oxidizing sulfur purple bacterium.</title>
        <authorList>
            <consortium name="US DOE Joint Genome Institute"/>
            <person name="Campbell M.A."/>
            <person name="Malfatti S.A."/>
            <person name="Chain P.S.G."/>
            <person name="Heidelberg J.F."/>
            <person name="Ward B.B."/>
            <person name="Klotz M.G."/>
        </authorList>
    </citation>
    <scope>NUCLEOTIDE SEQUENCE [LARGE SCALE GENOMIC DNA]</scope>
    <source>
        <strain evidence="12">Nc4</strain>
    </source>
</reference>
<dbReference type="InterPro" id="IPR016181">
    <property type="entry name" value="Acyl_CoA_acyltransferase"/>
</dbReference>
<evidence type="ECO:0000256" key="10">
    <source>
        <dbReference type="ARBA" id="ARBA00047785"/>
    </source>
</evidence>